<dbReference type="Gene3D" id="3.10.120.10">
    <property type="entry name" value="Cytochrome b5-like heme/steroid binding domain"/>
    <property type="match status" value="1"/>
</dbReference>
<evidence type="ECO:0000256" key="7">
    <source>
        <dbReference type="ARBA" id="ARBA00022848"/>
    </source>
</evidence>
<proteinExistence type="inferred from homology"/>
<dbReference type="InterPro" id="IPR050668">
    <property type="entry name" value="Cytochrome_b5"/>
</dbReference>
<evidence type="ECO:0000256" key="5">
    <source>
        <dbReference type="ARBA" id="ARBA00022723"/>
    </source>
</evidence>
<dbReference type="GO" id="GO:0005789">
    <property type="term" value="C:endoplasmic reticulum membrane"/>
    <property type="evidence" value="ECO:0007669"/>
    <property type="project" value="UniProtKB-SubCell"/>
</dbReference>
<dbReference type="InterPro" id="IPR018506">
    <property type="entry name" value="Cyt_B5_heme-BS"/>
</dbReference>
<gene>
    <name evidence="17" type="primary">AUGUSTUS-3.0.2_07845</name>
    <name evidence="17" type="ORF">TcasGA2_TC007845</name>
</gene>
<dbReference type="GO" id="GO:0020037">
    <property type="term" value="F:heme binding"/>
    <property type="evidence" value="ECO:0000318"/>
    <property type="project" value="GO_Central"/>
</dbReference>
<dbReference type="InterPro" id="IPR036400">
    <property type="entry name" value="Cyt_B5-like_heme/steroid_sf"/>
</dbReference>
<comment type="subcellular location">
    <subcellularLocation>
        <location evidence="1">Endoplasmic reticulum membrane</location>
        <topology evidence="1">Single-pass membrane protein</topology>
        <orientation evidence="1">Cytoplasmic side</orientation>
    </subcellularLocation>
    <subcellularLocation>
        <location evidence="11">Microsome membrane</location>
        <topology evidence="11">Single-pass membrane protein</topology>
        <orientation evidence="11">Cytoplasmic side</orientation>
    </subcellularLocation>
</comment>
<evidence type="ECO:0000256" key="12">
    <source>
        <dbReference type="ARBA" id="ARBA00038168"/>
    </source>
</evidence>
<keyword evidence="3 14" id="KW-0349">Heme</keyword>
<dbReference type="EMBL" id="KQ971338">
    <property type="protein sequence ID" value="EFA02189.1"/>
    <property type="molecule type" value="Genomic_DNA"/>
</dbReference>
<evidence type="ECO:0000256" key="8">
    <source>
        <dbReference type="ARBA" id="ARBA00022982"/>
    </source>
</evidence>
<dbReference type="GO" id="GO:0046872">
    <property type="term" value="F:metal ion binding"/>
    <property type="evidence" value="ECO:0007669"/>
    <property type="project" value="UniProtKB-UniRule"/>
</dbReference>
<evidence type="ECO:0000313" key="17">
    <source>
        <dbReference type="EMBL" id="EFA02189.1"/>
    </source>
</evidence>
<dbReference type="HOGENOM" id="CLU_102602_4_0_1"/>
<dbReference type="InParanoid" id="D2A2F2"/>
<keyword evidence="2" id="KW-0813">Transport</keyword>
<dbReference type="InterPro" id="IPR001199">
    <property type="entry name" value="Cyt_B5-like_heme/steroid-bd"/>
</dbReference>
<dbReference type="Pfam" id="PF00173">
    <property type="entry name" value="Cyt-b5"/>
    <property type="match status" value="1"/>
</dbReference>
<evidence type="ECO:0000313" key="18">
    <source>
        <dbReference type="Proteomes" id="UP000007266"/>
    </source>
</evidence>
<keyword evidence="7" id="KW-0492">Microsome</keyword>
<feature type="compositionally biased region" description="Basic and acidic residues" evidence="15">
    <location>
        <begin position="74"/>
        <end position="86"/>
    </location>
</feature>
<keyword evidence="10" id="KW-0472">Membrane</keyword>
<evidence type="ECO:0000256" key="3">
    <source>
        <dbReference type="ARBA" id="ARBA00022617"/>
    </source>
</evidence>
<keyword evidence="6" id="KW-0256">Endoplasmic reticulum</keyword>
<dbReference type="PRINTS" id="PR00363">
    <property type="entry name" value="CYTOCHROMEB5"/>
</dbReference>
<evidence type="ECO:0000256" key="6">
    <source>
        <dbReference type="ARBA" id="ARBA00022824"/>
    </source>
</evidence>
<feature type="region of interest" description="Disordered" evidence="15">
    <location>
        <begin position="74"/>
        <end position="103"/>
    </location>
</feature>
<keyword evidence="5 14" id="KW-0479">Metal-binding</keyword>
<dbReference type="PANTHER" id="PTHR19359:SF150">
    <property type="entry name" value="CYTOCHROME B5"/>
    <property type="match status" value="1"/>
</dbReference>
<keyword evidence="18" id="KW-1185">Reference proteome</keyword>
<dbReference type="PANTHER" id="PTHR19359">
    <property type="entry name" value="CYTOCHROME B5"/>
    <property type="match status" value="1"/>
</dbReference>
<reference evidence="17 18" key="1">
    <citation type="journal article" date="2008" name="Nature">
        <title>The genome of the model beetle and pest Tribolium castaneum.</title>
        <authorList>
            <consortium name="Tribolium Genome Sequencing Consortium"/>
            <person name="Richards S."/>
            <person name="Gibbs R.A."/>
            <person name="Weinstock G.M."/>
            <person name="Brown S.J."/>
            <person name="Denell R."/>
            <person name="Beeman R.W."/>
            <person name="Gibbs R."/>
            <person name="Beeman R.W."/>
            <person name="Brown S.J."/>
            <person name="Bucher G."/>
            <person name="Friedrich M."/>
            <person name="Grimmelikhuijzen C.J."/>
            <person name="Klingler M."/>
            <person name="Lorenzen M."/>
            <person name="Richards S."/>
            <person name="Roth S."/>
            <person name="Schroder R."/>
            <person name="Tautz D."/>
            <person name="Zdobnov E.M."/>
            <person name="Muzny D."/>
            <person name="Gibbs R.A."/>
            <person name="Weinstock G.M."/>
            <person name="Attaway T."/>
            <person name="Bell S."/>
            <person name="Buhay C.J."/>
            <person name="Chandrabose M.N."/>
            <person name="Chavez D."/>
            <person name="Clerk-Blankenburg K.P."/>
            <person name="Cree A."/>
            <person name="Dao M."/>
            <person name="Davis C."/>
            <person name="Chacko J."/>
            <person name="Dinh H."/>
            <person name="Dugan-Rocha S."/>
            <person name="Fowler G."/>
            <person name="Garner T.T."/>
            <person name="Garnes J."/>
            <person name="Gnirke A."/>
            <person name="Hawes A."/>
            <person name="Hernandez J."/>
            <person name="Hines S."/>
            <person name="Holder M."/>
            <person name="Hume J."/>
            <person name="Jhangiani S.N."/>
            <person name="Joshi V."/>
            <person name="Khan Z.M."/>
            <person name="Jackson L."/>
            <person name="Kovar C."/>
            <person name="Kowis A."/>
            <person name="Lee S."/>
            <person name="Lewis L.R."/>
            <person name="Margolis J."/>
            <person name="Morgan M."/>
            <person name="Nazareth L.V."/>
            <person name="Nguyen N."/>
            <person name="Okwuonu G."/>
            <person name="Parker D."/>
            <person name="Richards S."/>
            <person name="Ruiz S.J."/>
            <person name="Santibanez J."/>
            <person name="Savard J."/>
            <person name="Scherer S.E."/>
            <person name="Schneider B."/>
            <person name="Sodergren E."/>
            <person name="Tautz D."/>
            <person name="Vattahil S."/>
            <person name="Villasana D."/>
            <person name="White C.S."/>
            <person name="Wright R."/>
            <person name="Park Y."/>
            <person name="Beeman R.W."/>
            <person name="Lord J."/>
            <person name="Oppert B."/>
            <person name="Lorenzen M."/>
            <person name="Brown S."/>
            <person name="Wang L."/>
            <person name="Savard J."/>
            <person name="Tautz D."/>
            <person name="Richards S."/>
            <person name="Weinstock G."/>
            <person name="Gibbs R.A."/>
            <person name="Liu Y."/>
            <person name="Worley K."/>
            <person name="Weinstock G."/>
            <person name="Elsik C.G."/>
            <person name="Reese J.T."/>
            <person name="Elhaik E."/>
            <person name="Landan G."/>
            <person name="Graur D."/>
            <person name="Arensburger P."/>
            <person name="Atkinson P."/>
            <person name="Beeman R.W."/>
            <person name="Beidler J."/>
            <person name="Brown S.J."/>
            <person name="Demuth J.P."/>
            <person name="Drury D.W."/>
            <person name="Du Y.Z."/>
            <person name="Fujiwara H."/>
            <person name="Lorenzen M."/>
            <person name="Maselli V."/>
            <person name="Osanai M."/>
            <person name="Park Y."/>
            <person name="Robertson H.M."/>
            <person name="Tu Z."/>
            <person name="Wang J.J."/>
            <person name="Wang S."/>
            <person name="Richards S."/>
            <person name="Song H."/>
            <person name="Zhang L."/>
            <person name="Sodergren E."/>
            <person name="Werner D."/>
            <person name="Stanke M."/>
            <person name="Morgenstern B."/>
            <person name="Solovyev V."/>
            <person name="Kosarev P."/>
            <person name="Brown G."/>
            <person name="Chen H.C."/>
            <person name="Ermolaeva O."/>
            <person name="Hlavina W."/>
            <person name="Kapustin Y."/>
            <person name="Kiryutin B."/>
            <person name="Kitts P."/>
            <person name="Maglott D."/>
            <person name="Pruitt K."/>
            <person name="Sapojnikov V."/>
            <person name="Souvorov A."/>
            <person name="Mackey A.J."/>
            <person name="Waterhouse R.M."/>
            <person name="Wyder S."/>
            <person name="Zdobnov E.M."/>
            <person name="Zdobnov E.M."/>
            <person name="Wyder S."/>
            <person name="Kriventseva E.V."/>
            <person name="Kadowaki T."/>
            <person name="Bork P."/>
            <person name="Aranda M."/>
            <person name="Bao R."/>
            <person name="Beermann A."/>
            <person name="Berns N."/>
            <person name="Bolognesi R."/>
            <person name="Bonneton F."/>
            <person name="Bopp D."/>
            <person name="Brown S.J."/>
            <person name="Bucher G."/>
            <person name="Butts T."/>
            <person name="Chaumot A."/>
            <person name="Denell R.E."/>
            <person name="Ferrier D.E."/>
            <person name="Friedrich M."/>
            <person name="Gordon C.M."/>
            <person name="Jindra M."/>
            <person name="Klingler M."/>
            <person name="Lan Q."/>
            <person name="Lattorff H.M."/>
            <person name="Laudet V."/>
            <person name="von Levetsow C."/>
            <person name="Liu Z."/>
            <person name="Lutz R."/>
            <person name="Lynch J.A."/>
            <person name="da Fonseca R.N."/>
            <person name="Posnien N."/>
            <person name="Reuter R."/>
            <person name="Roth S."/>
            <person name="Savard J."/>
            <person name="Schinko J.B."/>
            <person name="Schmitt C."/>
            <person name="Schoppmeier M."/>
            <person name="Schroder R."/>
            <person name="Shippy T.D."/>
            <person name="Simonnet F."/>
            <person name="Marques-Souza H."/>
            <person name="Tautz D."/>
            <person name="Tomoyasu Y."/>
            <person name="Trauner J."/>
            <person name="Van der Zee M."/>
            <person name="Vervoort M."/>
            <person name="Wittkopp N."/>
            <person name="Wimmer E.A."/>
            <person name="Yang X."/>
            <person name="Jones A.K."/>
            <person name="Sattelle D.B."/>
            <person name="Ebert P.R."/>
            <person name="Nelson D."/>
            <person name="Scott J.G."/>
            <person name="Beeman R.W."/>
            <person name="Muthukrishnan S."/>
            <person name="Kramer K.J."/>
            <person name="Arakane Y."/>
            <person name="Beeman R.W."/>
            <person name="Zhu Q."/>
            <person name="Hogenkamp D."/>
            <person name="Dixit R."/>
            <person name="Oppert B."/>
            <person name="Jiang H."/>
            <person name="Zou Z."/>
            <person name="Marshall J."/>
            <person name="Elpidina E."/>
            <person name="Vinokurov K."/>
            <person name="Oppert C."/>
            <person name="Zou Z."/>
            <person name="Evans J."/>
            <person name="Lu Z."/>
            <person name="Zhao P."/>
            <person name="Sumathipala N."/>
            <person name="Altincicek B."/>
            <person name="Vilcinskas A."/>
            <person name="Williams M."/>
            <person name="Hultmark D."/>
            <person name="Hetru C."/>
            <person name="Jiang H."/>
            <person name="Grimmelikhuijzen C.J."/>
            <person name="Hauser F."/>
            <person name="Cazzamali G."/>
            <person name="Williamson M."/>
            <person name="Park Y."/>
            <person name="Li B."/>
            <person name="Tanaka Y."/>
            <person name="Predel R."/>
            <person name="Neupert S."/>
            <person name="Schachtner J."/>
            <person name="Verleyen P."/>
            <person name="Raible F."/>
            <person name="Bork P."/>
            <person name="Friedrich M."/>
            <person name="Walden K.K."/>
            <person name="Robertson H.M."/>
            <person name="Angeli S."/>
            <person name="Foret S."/>
            <person name="Bucher G."/>
            <person name="Schuetz S."/>
            <person name="Maleszka R."/>
            <person name="Wimmer E.A."/>
            <person name="Beeman R.W."/>
            <person name="Lorenzen M."/>
            <person name="Tomoyasu Y."/>
            <person name="Miller S.C."/>
            <person name="Grossmann D."/>
            <person name="Bucher G."/>
        </authorList>
    </citation>
    <scope>NUCLEOTIDE SEQUENCE [LARGE SCALE GENOMIC DNA]</scope>
    <source>
        <strain evidence="17 18">Georgia GA2</strain>
    </source>
</reference>
<dbReference type="PhylomeDB" id="D2A2F2"/>
<evidence type="ECO:0000259" key="16">
    <source>
        <dbReference type="PROSITE" id="PS50255"/>
    </source>
</evidence>
<evidence type="ECO:0000256" key="14">
    <source>
        <dbReference type="RuleBase" id="RU362121"/>
    </source>
</evidence>
<dbReference type="eggNOG" id="KOG0537">
    <property type="taxonomic scope" value="Eukaryota"/>
</dbReference>
<keyword evidence="4" id="KW-0812">Transmembrane</keyword>
<protein>
    <recommendedName>
        <fullName evidence="13">Cytochrome b5</fullName>
    </recommendedName>
</protein>
<evidence type="ECO:0000256" key="4">
    <source>
        <dbReference type="ARBA" id="ARBA00022692"/>
    </source>
</evidence>
<dbReference type="PROSITE" id="PS50255">
    <property type="entry name" value="CYTOCHROME_B5_2"/>
    <property type="match status" value="1"/>
</dbReference>
<dbReference type="OrthoDB" id="260091at2759"/>
<evidence type="ECO:0000256" key="13">
    <source>
        <dbReference type="ARBA" id="ARBA00039806"/>
    </source>
</evidence>
<accession>D2A2F2</accession>
<name>D2A2F2_TRICA</name>
<reference evidence="17 18" key="2">
    <citation type="journal article" date="2010" name="Nucleic Acids Res.">
        <title>BeetleBase in 2010: revisions to provide comprehensive genomic information for Tribolium castaneum.</title>
        <authorList>
            <person name="Kim H.S."/>
            <person name="Murphy T."/>
            <person name="Xia J."/>
            <person name="Caragea D."/>
            <person name="Park Y."/>
            <person name="Beeman R.W."/>
            <person name="Lorenzen M.D."/>
            <person name="Butcher S."/>
            <person name="Manak J.R."/>
            <person name="Brown S.J."/>
        </authorList>
    </citation>
    <scope>GENOME REANNOTATION</scope>
    <source>
        <strain evidence="17 18">Georgia GA2</strain>
    </source>
</reference>
<dbReference type="GO" id="GO:0016020">
    <property type="term" value="C:membrane"/>
    <property type="evidence" value="ECO:0000318"/>
    <property type="project" value="GO_Central"/>
</dbReference>
<evidence type="ECO:0000256" key="2">
    <source>
        <dbReference type="ARBA" id="ARBA00022448"/>
    </source>
</evidence>
<evidence type="ECO:0000256" key="10">
    <source>
        <dbReference type="ARBA" id="ARBA00023136"/>
    </source>
</evidence>
<dbReference type="FunCoup" id="D2A2F2">
    <property type="interactions" value="7"/>
</dbReference>
<keyword evidence="8" id="KW-0249">Electron transport</keyword>
<dbReference type="AlphaFoldDB" id="D2A2F2"/>
<dbReference type="SMART" id="SM01117">
    <property type="entry name" value="Cyt-b5"/>
    <property type="match status" value="1"/>
</dbReference>
<comment type="similarity">
    <text evidence="12 14">Belongs to the cytochrome b5 family.</text>
</comment>
<dbReference type="Proteomes" id="UP000007266">
    <property type="component" value="Linkage group 4"/>
</dbReference>
<dbReference type="SUPFAM" id="SSF55856">
    <property type="entry name" value="Cytochrome b5-like heme/steroid binding domain"/>
    <property type="match status" value="1"/>
</dbReference>
<organism evidence="17 18">
    <name type="scientific">Tribolium castaneum</name>
    <name type="common">Red flour beetle</name>
    <dbReference type="NCBI Taxonomy" id="7070"/>
    <lineage>
        <taxon>Eukaryota</taxon>
        <taxon>Metazoa</taxon>
        <taxon>Ecdysozoa</taxon>
        <taxon>Arthropoda</taxon>
        <taxon>Hexapoda</taxon>
        <taxon>Insecta</taxon>
        <taxon>Pterygota</taxon>
        <taxon>Neoptera</taxon>
        <taxon>Endopterygota</taxon>
        <taxon>Coleoptera</taxon>
        <taxon>Polyphaga</taxon>
        <taxon>Cucujiformia</taxon>
        <taxon>Tenebrionidae</taxon>
        <taxon>Tenebrionidae incertae sedis</taxon>
        <taxon>Tribolium</taxon>
    </lineage>
</organism>
<dbReference type="OMA" id="PCWLIIK"/>
<dbReference type="PROSITE" id="PS00191">
    <property type="entry name" value="CYTOCHROME_B5_1"/>
    <property type="match status" value="1"/>
</dbReference>
<evidence type="ECO:0000256" key="1">
    <source>
        <dbReference type="ARBA" id="ARBA00004131"/>
    </source>
</evidence>
<dbReference type="FunFam" id="3.10.120.10:FF:000002">
    <property type="entry name" value="Cytochrome b5 type B"/>
    <property type="match status" value="1"/>
</dbReference>
<keyword evidence="9 14" id="KW-0408">Iron</keyword>
<dbReference type="STRING" id="7070.D2A2F2"/>
<sequence>METKFFSLEEIAKNDGKDGNKTWILIKNNVYDVTDYLDGHPGGGELITEWAGKDCTKAFDDAGHSGDAKKELKQYKIGELREEDRKQKKPAVPTTSSNPKEDRRSFCSYLTCGLCA</sequence>
<feature type="domain" description="Cytochrome b5 heme-binding" evidence="16">
    <location>
        <begin position="3"/>
        <end position="81"/>
    </location>
</feature>
<evidence type="ECO:0000256" key="9">
    <source>
        <dbReference type="ARBA" id="ARBA00023004"/>
    </source>
</evidence>
<dbReference type="KEGG" id="tca:654982"/>
<evidence type="ECO:0000256" key="11">
    <source>
        <dbReference type="ARBA" id="ARBA00037877"/>
    </source>
</evidence>
<evidence type="ECO:0000256" key="15">
    <source>
        <dbReference type="SAM" id="MobiDB-lite"/>
    </source>
</evidence>